<feature type="active site" description="Glycyl thioester intermediate" evidence="8">
    <location>
        <position position="302"/>
    </location>
</feature>
<dbReference type="Gene3D" id="1.25.40.10">
    <property type="entry name" value="Tetratricopeptide repeat domain"/>
    <property type="match status" value="1"/>
</dbReference>
<comment type="function">
    <text evidence="7">Axonemal protein which is implicated in axonemal and/or peri-axonemal structure assembly and regulates flagellum assembly and beating and therefore sperm motility.</text>
</comment>
<dbReference type="Gene3D" id="3.30.2410.10">
    <property type="entry name" value="Hect, E3 ligase catalytic domain"/>
    <property type="match status" value="1"/>
</dbReference>
<dbReference type="GO" id="GO:0005929">
    <property type="term" value="C:cilium"/>
    <property type="evidence" value="ECO:0007669"/>
    <property type="project" value="TreeGrafter"/>
</dbReference>
<evidence type="ECO:0000259" key="9">
    <source>
        <dbReference type="PROSITE" id="PS50237"/>
    </source>
</evidence>
<protein>
    <recommendedName>
        <fullName evidence="6">Tetratricopeptide repeat protein 29</fullName>
    </recommendedName>
</protein>
<proteinExistence type="predicted"/>
<dbReference type="OrthoDB" id="626167at2759"/>
<evidence type="ECO:0000256" key="3">
    <source>
        <dbReference type="ARBA" id="ARBA00022737"/>
    </source>
</evidence>
<dbReference type="EMBL" id="UZAN01041998">
    <property type="protein sequence ID" value="VDP74682.1"/>
    <property type="molecule type" value="Genomic_DNA"/>
</dbReference>
<keyword evidence="2" id="KW-0963">Cytoplasm</keyword>
<dbReference type="Pfam" id="PF00632">
    <property type="entry name" value="HECT"/>
    <property type="match status" value="1"/>
</dbReference>
<dbReference type="InterPro" id="IPR035983">
    <property type="entry name" value="Hect_E3_ubiquitin_ligase"/>
</dbReference>
<comment type="subcellular location">
    <subcellularLocation>
        <location evidence="1">Cytoplasm</location>
    </subcellularLocation>
</comment>
<dbReference type="SUPFAM" id="SSF56204">
    <property type="entry name" value="Hect, E3 ligase catalytic domain"/>
    <property type="match status" value="1"/>
</dbReference>
<keyword evidence="11" id="KW-1185">Reference proteome</keyword>
<evidence type="ECO:0000256" key="5">
    <source>
        <dbReference type="ARBA" id="ARBA00022803"/>
    </source>
</evidence>
<name>A0A183ADW8_9TREM</name>
<dbReference type="Proteomes" id="UP000272942">
    <property type="component" value="Unassembled WGS sequence"/>
</dbReference>
<evidence type="ECO:0000256" key="6">
    <source>
        <dbReference type="ARBA" id="ARBA00040665"/>
    </source>
</evidence>
<dbReference type="GO" id="GO:0005737">
    <property type="term" value="C:cytoplasm"/>
    <property type="evidence" value="ECO:0007669"/>
    <property type="project" value="UniProtKB-SubCell"/>
</dbReference>
<dbReference type="InterPro" id="IPR051476">
    <property type="entry name" value="Bac_ResReg_Asp_Phosphatase"/>
</dbReference>
<keyword evidence="4 8" id="KW-0833">Ubl conjugation pathway</keyword>
<dbReference type="GO" id="GO:0003341">
    <property type="term" value="P:cilium movement"/>
    <property type="evidence" value="ECO:0007669"/>
    <property type="project" value="TreeGrafter"/>
</dbReference>
<accession>A0A183ADW8</accession>
<reference evidence="12" key="1">
    <citation type="submission" date="2016-06" db="UniProtKB">
        <authorList>
            <consortium name="WormBaseParasite"/>
        </authorList>
    </citation>
    <scope>IDENTIFICATION</scope>
</reference>
<evidence type="ECO:0000256" key="7">
    <source>
        <dbReference type="ARBA" id="ARBA00044739"/>
    </source>
</evidence>
<evidence type="ECO:0000256" key="2">
    <source>
        <dbReference type="ARBA" id="ARBA00022490"/>
    </source>
</evidence>
<dbReference type="Gene3D" id="3.90.1750.10">
    <property type="entry name" value="Hect, E3 ligase catalytic domains"/>
    <property type="match status" value="1"/>
</dbReference>
<dbReference type="GO" id="GO:0004842">
    <property type="term" value="F:ubiquitin-protein transferase activity"/>
    <property type="evidence" value="ECO:0007669"/>
    <property type="project" value="InterPro"/>
</dbReference>
<keyword evidence="5" id="KW-0802">TPR repeat</keyword>
<dbReference type="Gene3D" id="3.30.2160.10">
    <property type="entry name" value="Hect, E3 ligase catalytic domain"/>
    <property type="match status" value="1"/>
</dbReference>
<sequence length="720" mass="82212">MDLPLSAPFLYLLTEEGNRKSPASVNTPADEEDAWPSDILDFQHFVEIYQERGRFLKDLMIYCREKKAIKFAPGSVEYLKADLQLQQRIFSCDLESLCITMTFGSVTQRFGQTEFPLTRRYDTAVAGTASTDEVDESTESDETLCSSNAESYVRRCLHFALEHGIRRQLNAFRAGFERVIPISSLSMFTPKELGQLISGESSPVWNAKELWTHCEPAAGYNRNSKGFLMLIETLASFDTIERRAFLRFVTGTYTHSGHSSVAYWVHAEEHQNSGSVVEQSSYKEFARAMNDTADKIPSYSSCYAGRHAAQSLISKYTGYATSATGISCELVNRNDPPIECNIGCNVSNLTGRKLAPLNCGPLGETLNDQATKHRLRAELPHLTRRDISKIREPIYDILCQSLLQNGYHKSFAEIFHLYEKQNEDRRLAGPDSPLWFIPPIAEQPDKIKLLAYHLSEAESALRRRDPHTVFSSYLLLGREFQDCPDDVWLAEHFFQYALQIAEGITDDDKLKLAVAHQHYGLVLQMRGQLALAAQSLREFYRLTREKQWTNDCGQLLSRLASQFLVDNYLKQIDDCPEDYHSNRIELCRQAHKIALECNDWDTEAMVWLRLGQLLEEAGYYDEALECLNVNDCRDSIEAARIMIGVSRAHLMNQAYVLNMQDENPPGILRLISWKSKPVNEEQVFPIKELKLPPIRFNDRQPNRDVLTYSKHPATGFLHRK</sequence>
<evidence type="ECO:0000256" key="1">
    <source>
        <dbReference type="ARBA" id="ARBA00004496"/>
    </source>
</evidence>
<keyword evidence="3" id="KW-0677">Repeat</keyword>
<evidence type="ECO:0000256" key="4">
    <source>
        <dbReference type="ARBA" id="ARBA00022786"/>
    </source>
</evidence>
<reference evidence="10 11" key="2">
    <citation type="submission" date="2018-11" db="EMBL/GenBank/DDBJ databases">
        <authorList>
            <consortium name="Pathogen Informatics"/>
        </authorList>
    </citation>
    <scope>NUCLEOTIDE SEQUENCE [LARGE SCALE GENOMIC DNA]</scope>
    <source>
        <strain evidence="10 11">Egypt</strain>
    </source>
</reference>
<evidence type="ECO:0000256" key="8">
    <source>
        <dbReference type="PROSITE-ProRule" id="PRU00104"/>
    </source>
</evidence>
<dbReference type="WBParaSite" id="ECPE_0000516501-mRNA-1">
    <property type="protein sequence ID" value="ECPE_0000516501-mRNA-1"/>
    <property type="gene ID" value="ECPE_0000516501"/>
</dbReference>
<dbReference type="InterPro" id="IPR000569">
    <property type="entry name" value="HECT_dom"/>
</dbReference>
<organism evidence="12">
    <name type="scientific">Echinostoma caproni</name>
    <dbReference type="NCBI Taxonomy" id="27848"/>
    <lineage>
        <taxon>Eukaryota</taxon>
        <taxon>Metazoa</taxon>
        <taxon>Spiralia</taxon>
        <taxon>Lophotrochozoa</taxon>
        <taxon>Platyhelminthes</taxon>
        <taxon>Trematoda</taxon>
        <taxon>Digenea</taxon>
        <taxon>Plagiorchiida</taxon>
        <taxon>Echinostomata</taxon>
        <taxon>Echinostomatoidea</taxon>
        <taxon>Echinostomatidae</taxon>
        <taxon>Echinostoma</taxon>
    </lineage>
</organism>
<feature type="domain" description="HECT" evidence="9">
    <location>
        <begin position="140"/>
        <end position="303"/>
    </location>
</feature>
<evidence type="ECO:0000313" key="12">
    <source>
        <dbReference type="WBParaSite" id="ECPE_0000516501-mRNA-1"/>
    </source>
</evidence>
<dbReference type="AlphaFoldDB" id="A0A183ADW8"/>
<dbReference type="PANTHER" id="PTHR46630:SF1">
    <property type="entry name" value="TETRATRICOPEPTIDE REPEAT PROTEIN 29"/>
    <property type="match status" value="1"/>
</dbReference>
<evidence type="ECO:0000313" key="10">
    <source>
        <dbReference type="EMBL" id="VDP74682.1"/>
    </source>
</evidence>
<dbReference type="SUPFAM" id="SSF48452">
    <property type="entry name" value="TPR-like"/>
    <property type="match status" value="1"/>
</dbReference>
<dbReference type="PROSITE" id="PS50237">
    <property type="entry name" value="HECT"/>
    <property type="match status" value="1"/>
</dbReference>
<gene>
    <name evidence="10" type="ORF">ECPE_LOCUS5153</name>
</gene>
<dbReference type="InterPro" id="IPR011990">
    <property type="entry name" value="TPR-like_helical_dom_sf"/>
</dbReference>
<evidence type="ECO:0000313" key="11">
    <source>
        <dbReference type="Proteomes" id="UP000272942"/>
    </source>
</evidence>
<dbReference type="SMART" id="SM00119">
    <property type="entry name" value="HECTc"/>
    <property type="match status" value="1"/>
</dbReference>
<dbReference type="PANTHER" id="PTHR46630">
    <property type="entry name" value="TETRATRICOPEPTIDE REPEAT PROTEIN 29"/>
    <property type="match status" value="1"/>
</dbReference>